<name>A0A195BRX1_9HYME</name>
<gene>
    <name evidence="1" type="ORF">ALC53_02495</name>
</gene>
<accession>A0A195BRX1</accession>
<reference evidence="1 2" key="1">
    <citation type="submission" date="2015-09" db="EMBL/GenBank/DDBJ databases">
        <title>Atta colombica WGS genome.</title>
        <authorList>
            <person name="Nygaard S."/>
            <person name="Hu H."/>
            <person name="Boomsma J."/>
            <person name="Zhang G."/>
        </authorList>
    </citation>
    <scope>NUCLEOTIDE SEQUENCE [LARGE SCALE GENOMIC DNA]</scope>
    <source>
        <strain evidence="1">Treedump-2</strain>
        <tissue evidence="1">Whole body</tissue>
    </source>
</reference>
<dbReference type="EMBL" id="KQ976421">
    <property type="protein sequence ID" value="KYM89112.1"/>
    <property type="molecule type" value="Genomic_DNA"/>
</dbReference>
<evidence type="ECO:0000313" key="1">
    <source>
        <dbReference type="EMBL" id="KYM89112.1"/>
    </source>
</evidence>
<sequence>MPTTVDIILYNSQQEEQLNIVAVNLLSMASLSISSTKNFISTSVSPEFCSTNLKKLGIFLNV</sequence>
<keyword evidence="2" id="KW-1185">Reference proteome</keyword>
<proteinExistence type="predicted"/>
<protein>
    <submittedName>
        <fullName evidence="1">Uncharacterized protein</fullName>
    </submittedName>
</protein>
<organism evidence="1 2">
    <name type="scientific">Atta colombica</name>
    <dbReference type="NCBI Taxonomy" id="520822"/>
    <lineage>
        <taxon>Eukaryota</taxon>
        <taxon>Metazoa</taxon>
        <taxon>Ecdysozoa</taxon>
        <taxon>Arthropoda</taxon>
        <taxon>Hexapoda</taxon>
        <taxon>Insecta</taxon>
        <taxon>Pterygota</taxon>
        <taxon>Neoptera</taxon>
        <taxon>Endopterygota</taxon>
        <taxon>Hymenoptera</taxon>
        <taxon>Apocrita</taxon>
        <taxon>Aculeata</taxon>
        <taxon>Formicoidea</taxon>
        <taxon>Formicidae</taxon>
        <taxon>Myrmicinae</taxon>
        <taxon>Atta</taxon>
    </lineage>
</organism>
<evidence type="ECO:0000313" key="2">
    <source>
        <dbReference type="Proteomes" id="UP000078540"/>
    </source>
</evidence>
<dbReference type="AlphaFoldDB" id="A0A195BRX1"/>
<dbReference type="Proteomes" id="UP000078540">
    <property type="component" value="Unassembled WGS sequence"/>
</dbReference>